<dbReference type="EMBL" id="PKGU01000002">
    <property type="protein sequence ID" value="PKZ15514.1"/>
    <property type="molecule type" value="Genomic_DNA"/>
</dbReference>
<evidence type="ECO:0000313" key="3">
    <source>
        <dbReference type="EMBL" id="PKZ15514.1"/>
    </source>
</evidence>
<organism evidence="3 4">
    <name type="scientific">Alloscardovia omnicolens</name>
    <dbReference type="NCBI Taxonomy" id="419015"/>
    <lineage>
        <taxon>Bacteria</taxon>
        <taxon>Bacillati</taxon>
        <taxon>Actinomycetota</taxon>
        <taxon>Actinomycetes</taxon>
        <taxon>Bifidobacteriales</taxon>
        <taxon>Bifidobacteriaceae</taxon>
        <taxon>Alloscardovia</taxon>
    </lineage>
</organism>
<dbReference type="Gene3D" id="3.40.50.1820">
    <property type="entry name" value="alpha/beta hydrolase"/>
    <property type="match status" value="1"/>
</dbReference>
<reference evidence="3 4" key="1">
    <citation type="submission" date="2017-12" db="EMBL/GenBank/DDBJ databases">
        <title>Phylogenetic diversity of female urinary microbiome.</title>
        <authorList>
            <person name="Thomas-White K."/>
            <person name="Wolfe A.J."/>
        </authorList>
    </citation>
    <scope>NUCLEOTIDE SEQUENCE [LARGE SCALE GENOMIC DNA]</scope>
    <source>
        <strain evidence="3 4">UMB0064</strain>
    </source>
</reference>
<dbReference type="PANTHER" id="PTHR48081:SF13">
    <property type="entry name" value="ALPHA_BETA HYDROLASE"/>
    <property type="match status" value="1"/>
</dbReference>
<dbReference type="InterPro" id="IPR050300">
    <property type="entry name" value="GDXG_lipolytic_enzyme"/>
</dbReference>
<dbReference type="SUPFAM" id="SSF53474">
    <property type="entry name" value="alpha/beta-Hydrolases"/>
    <property type="match status" value="1"/>
</dbReference>
<protein>
    <submittedName>
        <fullName evidence="3">Alpha/beta hydrolase</fullName>
    </submittedName>
</protein>
<evidence type="ECO:0000313" key="4">
    <source>
        <dbReference type="Proteomes" id="UP000242263"/>
    </source>
</evidence>
<dbReference type="GeneID" id="35869221"/>
<sequence>MNTYSDSYVDTMSSNNDFSHEFSITPNVQYREGDACAVMDVIAPMRLERLGGTAPLVIFVQGSGWTTPNRMYAVGRLERLVERGFVVATVNHRDSENGSHPFPGYLMDVKAAVRFLRAHAQEFYIDAQRVGVWGTSSGGNTALLLAMTGDDPHYNDGSCAQMSDAVDYCVACFPPSDIYGVLSGERTRVNEGLRACESSVVGAMPTDAWENLSHDVQQRAWDMSPYRISRADGTYPPILLLHGDADDVVDYDESVQLHTKLLSQKHDCRLIRVLGGEHEGNFWSVQLTDAICRYISYHAHQ</sequence>
<comment type="caution">
    <text evidence="3">The sequence shown here is derived from an EMBL/GenBank/DDBJ whole genome shotgun (WGS) entry which is preliminary data.</text>
</comment>
<dbReference type="InterPro" id="IPR049492">
    <property type="entry name" value="BD-FAE-like_dom"/>
</dbReference>
<dbReference type="AlphaFoldDB" id="A0A2I1M5Y7"/>
<dbReference type="InterPro" id="IPR029058">
    <property type="entry name" value="AB_hydrolase_fold"/>
</dbReference>
<dbReference type="Pfam" id="PF20434">
    <property type="entry name" value="BD-FAE"/>
    <property type="match status" value="1"/>
</dbReference>
<dbReference type="Proteomes" id="UP000242263">
    <property type="component" value="Unassembled WGS sequence"/>
</dbReference>
<feature type="domain" description="BD-FAE-like" evidence="2">
    <location>
        <begin position="52"/>
        <end position="261"/>
    </location>
</feature>
<accession>A0A2I1M5Y7</accession>
<gene>
    <name evidence="3" type="ORF">CYJ32_03880</name>
</gene>
<name>A0A2I1M5Y7_9BIFI</name>
<dbReference type="PANTHER" id="PTHR48081">
    <property type="entry name" value="AB HYDROLASE SUPERFAMILY PROTEIN C4A8.06C"/>
    <property type="match status" value="1"/>
</dbReference>
<proteinExistence type="predicted"/>
<dbReference type="RefSeq" id="WP_021618073.1">
    <property type="nucleotide sequence ID" value="NZ_CAMYCS010000001.1"/>
</dbReference>
<dbReference type="GO" id="GO:0016787">
    <property type="term" value="F:hydrolase activity"/>
    <property type="evidence" value="ECO:0007669"/>
    <property type="project" value="UniProtKB-KW"/>
</dbReference>
<keyword evidence="1 3" id="KW-0378">Hydrolase</keyword>
<evidence type="ECO:0000256" key="1">
    <source>
        <dbReference type="ARBA" id="ARBA00022801"/>
    </source>
</evidence>
<evidence type="ECO:0000259" key="2">
    <source>
        <dbReference type="Pfam" id="PF20434"/>
    </source>
</evidence>